<evidence type="ECO:0000259" key="3">
    <source>
        <dbReference type="Pfam" id="PF08028"/>
    </source>
</evidence>
<dbReference type="InterPro" id="IPR013786">
    <property type="entry name" value="AcylCoA_DH/ox_N"/>
</dbReference>
<evidence type="ECO:0000313" key="5">
    <source>
        <dbReference type="Proteomes" id="UP001293718"/>
    </source>
</evidence>
<keyword evidence="1" id="KW-0560">Oxidoreductase</keyword>
<dbReference type="Pfam" id="PF02771">
    <property type="entry name" value="Acyl-CoA_dh_N"/>
    <property type="match status" value="1"/>
</dbReference>
<dbReference type="InterPro" id="IPR046373">
    <property type="entry name" value="Acyl-CoA_Oxase/DH_mid-dom_sf"/>
</dbReference>
<organism evidence="4 5">
    <name type="scientific">Azohydromonas lata</name>
    <dbReference type="NCBI Taxonomy" id="45677"/>
    <lineage>
        <taxon>Bacteria</taxon>
        <taxon>Pseudomonadati</taxon>
        <taxon>Pseudomonadota</taxon>
        <taxon>Betaproteobacteria</taxon>
        <taxon>Burkholderiales</taxon>
        <taxon>Sphaerotilaceae</taxon>
        <taxon>Azohydromonas</taxon>
    </lineage>
</organism>
<dbReference type="Pfam" id="PF08028">
    <property type="entry name" value="Acyl-CoA_dh_2"/>
    <property type="match status" value="1"/>
</dbReference>
<comment type="caution">
    <text evidence="4">The sequence shown here is derived from an EMBL/GenBank/DDBJ whole genome shotgun (WGS) entry which is preliminary data.</text>
</comment>
<dbReference type="Proteomes" id="UP001293718">
    <property type="component" value="Unassembled WGS sequence"/>
</dbReference>
<dbReference type="InterPro" id="IPR009100">
    <property type="entry name" value="AcylCoA_DH/oxidase_NM_dom_sf"/>
</dbReference>
<dbReference type="PANTHER" id="PTHR43884:SF12">
    <property type="entry name" value="ISOVALERYL-COA DEHYDROGENASE, MITOCHONDRIAL-RELATED"/>
    <property type="match status" value="1"/>
</dbReference>
<dbReference type="RefSeq" id="WP_322466746.1">
    <property type="nucleotide sequence ID" value="NZ_JAXOJX010000034.1"/>
</dbReference>
<protein>
    <submittedName>
        <fullName evidence="4">Acyl-CoA dehydrogenase family protein</fullName>
    </submittedName>
</protein>
<dbReference type="InterPro" id="IPR013107">
    <property type="entry name" value="Acyl-CoA_DH_C"/>
</dbReference>
<accession>A0ABU5IHX1</accession>
<dbReference type="Gene3D" id="2.40.110.10">
    <property type="entry name" value="Butyryl-CoA Dehydrogenase, subunit A, domain 2"/>
    <property type="match status" value="1"/>
</dbReference>
<proteinExistence type="predicted"/>
<dbReference type="Gene3D" id="1.10.540.10">
    <property type="entry name" value="Acyl-CoA dehydrogenase/oxidase, N-terminal domain"/>
    <property type="match status" value="1"/>
</dbReference>
<sequence>MSNDNRNAGAALLADPAEVDRTTEALAHALDETAIARDQRGGHAHEERKLLRDSGLLKLTIPREHGGLGHPYALFFKGLRRLAQVDSALAHVYAFHHLQVATVLLYGMPEQHAQFLRPTVDKRLFWGNALNPNDKRTLATPAGDGGWRIQGPKSYCSGSVGSDMLTFSAWHEPSQALLIAALPSRSAGVTIRSDWDAFGQKQTDSGTVEFNAVHVGDHEVLVRPGTVLSPRATLRAQIAQLILVNLYAGIAQGALAQGLRYTRESSRPFFASGVFRAVDDPYVQQRYGELSVRVRPAEVLADIAAQGLDQALARGDALTAAERGDVAIAVAQAKAVAHHAAIEVSSQIFELTGAGSTTARLGLDRFWRNARVHTLHDPLDYKLRDLGRHALLGEHPAPTSYS</sequence>
<feature type="domain" description="Acyl-CoA dehydrogenase/oxidase N-terminal" evidence="2">
    <location>
        <begin position="27"/>
        <end position="121"/>
    </location>
</feature>
<feature type="domain" description="Acyl-CoA dehydrogenase C-terminal" evidence="3">
    <location>
        <begin position="247"/>
        <end position="377"/>
    </location>
</feature>
<dbReference type="SUPFAM" id="SSF47203">
    <property type="entry name" value="Acyl-CoA dehydrogenase C-terminal domain-like"/>
    <property type="match status" value="1"/>
</dbReference>
<dbReference type="InterPro" id="IPR036250">
    <property type="entry name" value="AcylCo_DH-like_C"/>
</dbReference>
<dbReference type="InterPro" id="IPR037069">
    <property type="entry name" value="AcylCoA_DH/ox_N_sf"/>
</dbReference>
<evidence type="ECO:0000259" key="2">
    <source>
        <dbReference type="Pfam" id="PF02771"/>
    </source>
</evidence>
<evidence type="ECO:0000313" key="4">
    <source>
        <dbReference type="EMBL" id="MDZ5458747.1"/>
    </source>
</evidence>
<dbReference type="PIRSF" id="PIRSF016578">
    <property type="entry name" value="HsaA"/>
    <property type="match status" value="1"/>
</dbReference>
<gene>
    <name evidence="4" type="ORF">SM757_19385</name>
</gene>
<dbReference type="PANTHER" id="PTHR43884">
    <property type="entry name" value="ACYL-COA DEHYDROGENASE"/>
    <property type="match status" value="1"/>
</dbReference>
<reference evidence="4 5" key="1">
    <citation type="submission" date="2023-11" db="EMBL/GenBank/DDBJ databases">
        <title>Draft genome of Azohydromonas lata strain H1 (DSM1123), a polyhydroxyalkanoate producer.</title>
        <authorList>
            <person name="Traversa D."/>
            <person name="D'Addabbo P."/>
            <person name="Pazzani C."/>
            <person name="Manzari C."/>
            <person name="Chiara M."/>
            <person name="Scrascia M."/>
        </authorList>
    </citation>
    <scope>NUCLEOTIDE SEQUENCE [LARGE SCALE GENOMIC DNA]</scope>
    <source>
        <strain evidence="4 5">H1</strain>
    </source>
</reference>
<dbReference type="EMBL" id="JAXOJX010000034">
    <property type="protein sequence ID" value="MDZ5458747.1"/>
    <property type="molecule type" value="Genomic_DNA"/>
</dbReference>
<keyword evidence="5" id="KW-1185">Reference proteome</keyword>
<name>A0ABU5IHX1_9BURK</name>
<evidence type="ECO:0000256" key="1">
    <source>
        <dbReference type="ARBA" id="ARBA00023002"/>
    </source>
</evidence>
<dbReference type="SUPFAM" id="SSF56645">
    <property type="entry name" value="Acyl-CoA dehydrogenase NM domain-like"/>
    <property type="match status" value="1"/>
</dbReference>
<dbReference type="Gene3D" id="1.20.140.10">
    <property type="entry name" value="Butyryl-CoA Dehydrogenase, subunit A, domain 3"/>
    <property type="match status" value="1"/>
</dbReference>